<dbReference type="SMART" id="SM00471">
    <property type="entry name" value="HDc"/>
    <property type="match status" value="1"/>
</dbReference>
<evidence type="ECO:0000259" key="2">
    <source>
        <dbReference type="PROSITE" id="PS51831"/>
    </source>
</evidence>
<feature type="domain" description="HD" evidence="2">
    <location>
        <begin position="66"/>
        <end position="212"/>
    </location>
</feature>
<reference evidence="3 4" key="1">
    <citation type="submission" date="2020-10" db="EMBL/GenBank/DDBJ databases">
        <title>Identification of Nocardia species via Next-generation sequencing and recognition of intraspecies genetic diversity.</title>
        <authorList>
            <person name="Li P."/>
            <person name="Li P."/>
            <person name="Lu B."/>
        </authorList>
    </citation>
    <scope>NUCLEOTIDE SEQUENCE [LARGE SCALE GENOMIC DNA]</scope>
    <source>
        <strain evidence="3 4">BJ06-0157</strain>
    </source>
</reference>
<gene>
    <name evidence="3" type="ORF">IU459_36970</name>
</gene>
<sequence>MSFGYTDHDQQRRRYELRFDSRDSYSGACSAFERDRRRLWDSHALRRLSNVTQVDEPDAGVIPHNRLTHSLDVAGIGTSLARELGADVAVVETACLAHDLGCPPFGRNGEQVLDACARARGLSFDATAQTLRILTHLECDYPNHNPEGGLNLTRAVLDATCKYPWGIEIGGAKHGVYAEDSATLQWIRDDAPDHQLCFEAQIMDWADDIANTVADLVNGLLSGAVVLAALADRAERAEIAEMARTYFSDIPADEIDCYAVELIELPAVVALTAPEASATTIAVARRMLTRRFIAAAVRATRIIGGSEPLGRYRGELVVPARARGEIAVLEALHLRNVLCADGLRARRTRQRDVLGELFEALLNRPDALDPSFARSWEQADTDTARVRVVLDQIASLTDRRAAELHSRVTAYRNLRRPHHGTETVAITAFSSRDASA</sequence>
<evidence type="ECO:0000313" key="3">
    <source>
        <dbReference type="EMBL" id="MBF6303053.1"/>
    </source>
</evidence>
<accession>A0ABS0D2I6</accession>
<dbReference type="Proteomes" id="UP000702209">
    <property type="component" value="Unassembled WGS sequence"/>
</dbReference>
<dbReference type="Pfam" id="PF01966">
    <property type="entry name" value="HD"/>
    <property type="match status" value="1"/>
</dbReference>
<dbReference type="InterPro" id="IPR006261">
    <property type="entry name" value="dGTPase"/>
</dbReference>
<dbReference type="SUPFAM" id="SSF109604">
    <property type="entry name" value="HD-domain/PDEase-like"/>
    <property type="match status" value="1"/>
</dbReference>
<dbReference type="NCBIfam" id="NF002829">
    <property type="entry name" value="PRK03007.1"/>
    <property type="match status" value="1"/>
</dbReference>
<dbReference type="Pfam" id="PF13286">
    <property type="entry name" value="HD_assoc"/>
    <property type="match status" value="1"/>
</dbReference>
<keyword evidence="1" id="KW-0378">Hydrolase</keyword>
<comment type="caution">
    <text evidence="3">The sequence shown here is derived from an EMBL/GenBank/DDBJ whole genome shotgun (WGS) entry which is preliminary data.</text>
</comment>
<dbReference type="CDD" id="cd00077">
    <property type="entry name" value="HDc"/>
    <property type="match status" value="1"/>
</dbReference>
<evidence type="ECO:0000256" key="1">
    <source>
        <dbReference type="ARBA" id="ARBA00022801"/>
    </source>
</evidence>
<dbReference type="RefSeq" id="WP_195134228.1">
    <property type="nucleotide sequence ID" value="NZ_JADLQX010000124.1"/>
</dbReference>
<dbReference type="InterPro" id="IPR006674">
    <property type="entry name" value="HD_domain"/>
</dbReference>
<dbReference type="PROSITE" id="PS51831">
    <property type="entry name" value="HD"/>
    <property type="match status" value="1"/>
</dbReference>
<evidence type="ECO:0000313" key="4">
    <source>
        <dbReference type="Proteomes" id="UP000702209"/>
    </source>
</evidence>
<proteinExistence type="predicted"/>
<name>A0ABS0D2I6_9NOCA</name>
<dbReference type="EMBL" id="JADLQX010000124">
    <property type="protein sequence ID" value="MBF6303053.1"/>
    <property type="molecule type" value="Genomic_DNA"/>
</dbReference>
<dbReference type="InterPro" id="IPR003607">
    <property type="entry name" value="HD/PDEase_dom"/>
</dbReference>
<keyword evidence="4" id="KW-1185">Reference proteome</keyword>
<dbReference type="NCBIfam" id="TIGR01353">
    <property type="entry name" value="dGTP_triPase"/>
    <property type="match status" value="1"/>
</dbReference>
<protein>
    <submittedName>
        <fullName evidence="3">Deoxyguanosinetriphosphate triphosphohydrolase</fullName>
    </submittedName>
</protein>
<organism evidence="3 4">
    <name type="scientific">Nocardia amamiensis</name>
    <dbReference type="NCBI Taxonomy" id="404578"/>
    <lineage>
        <taxon>Bacteria</taxon>
        <taxon>Bacillati</taxon>
        <taxon>Actinomycetota</taxon>
        <taxon>Actinomycetes</taxon>
        <taxon>Mycobacteriales</taxon>
        <taxon>Nocardiaceae</taxon>
        <taxon>Nocardia</taxon>
    </lineage>
</organism>
<dbReference type="Gene3D" id="1.10.3210.10">
    <property type="entry name" value="Hypothetical protein af1432"/>
    <property type="match status" value="1"/>
</dbReference>
<dbReference type="InterPro" id="IPR026875">
    <property type="entry name" value="PHydrolase_assoc_dom"/>
</dbReference>